<dbReference type="Proteomes" id="UP000276128">
    <property type="component" value="Unassembled WGS sequence"/>
</dbReference>
<reference evidence="6 7" key="1">
    <citation type="submission" date="2018-12" db="EMBL/GenBank/DDBJ databases">
        <title>Bacillus ochoae sp. nov., Paenibacillus whitsoniae sp. nov., Paenibacillus spiritus sp. nov. Isolated from the Mars Exploration Rover during spacecraft assembly.</title>
        <authorList>
            <person name="Seuylemezian A."/>
            <person name="Vaishampayan P."/>
        </authorList>
    </citation>
    <scope>NUCLEOTIDE SEQUENCE [LARGE SCALE GENOMIC DNA]</scope>
    <source>
        <strain evidence="6 7">MER 54</strain>
    </source>
</reference>
<dbReference type="InterPro" id="IPR024607">
    <property type="entry name" value="Sulfatase_CS"/>
</dbReference>
<evidence type="ECO:0000313" key="6">
    <source>
        <dbReference type="EMBL" id="RTE11480.1"/>
    </source>
</evidence>
<evidence type="ECO:0000313" key="7">
    <source>
        <dbReference type="Proteomes" id="UP000276128"/>
    </source>
</evidence>
<evidence type="ECO:0000256" key="4">
    <source>
        <dbReference type="ARBA" id="ARBA00022837"/>
    </source>
</evidence>
<feature type="domain" description="Sulfatase N-terminal" evidence="5">
    <location>
        <begin position="26"/>
        <end position="382"/>
    </location>
</feature>
<dbReference type="InterPro" id="IPR000917">
    <property type="entry name" value="Sulfatase_N"/>
</dbReference>
<dbReference type="PANTHER" id="PTHR42693:SF53">
    <property type="entry name" value="ENDO-4-O-SULFATASE"/>
    <property type="match status" value="1"/>
</dbReference>
<dbReference type="PROSITE" id="PS00523">
    <property type="entry name" value="SULFATASE_1"/>
    <property type="match status" value="1"/>
</dbReference>
<protein>
    <submittedName>
        <fullName evidence="6">DUF229 domain-containing protein</fullName>
    </submittedName>
</protein>
<evidence type="ECO:0000256" key="3">
    <source>
        <dbReference type="ARBA" id="ARBA00022801"/>
    </source>
</evidence>
<keyword evidence="2" id="KW-0479">Metal-binding</keyword>
<comment type="caution">
    <text evidence="6">The sequence shown here is derived from an EMBL/GenBank/DDBJ whole genome shotgun (WGS) entry which is preliminary data.</text>
</comment>
<dbReference type="Gene3D" id="3.40.720.10">
    <property type="entry name" value="Alkaline Phosphatase, subunit A"/>
    <property type="match status" value="1"/>
</dbReference>
<proteinExistence type="inferred from homology"/>
<dbReference type="PROSITE" id="PS00149">
    <property type="entry name" value="SULFATASE_2"/>
    <property type="match status" value="1"/>
</dbReference>
<dbReference type="GO" id="GO:0004065">
    <property type="term" value="F:arylsulfatase activity"/>
    <property type="evidence" value="ECO:0007669"/>
    <property type="project" value="TreeGrafter"/>
</dbReference>
<organism evidence="6 7">
    <name type="scientific">Paenibacillus whitsoniae</name>
    <dbReference type="NCBI Taxonomy" id="2496558"/>
    <lineage>
        <taxon>Bacteria</taxon>
        <taxon>Bacillati</taxon>
        <taxon>Bacillota</taxon>
        <taxon>Bacilli</taxon>
        <taxon>Bacillales</taxon>
        <taxon>Paenibacillaceae</taxon>
        <taxon>Paenibacillus</taxon>
    </lineage>
</organism>
<keyword evidence="7" id="KW-1185">Reference proteome</keyword>
<dbReference type="InterPro" id="IPR050738">
    <property type="entry name" value="Sulfatase"/>
</dbReference>
<dbReference type="EMBL" id="RXHU01000007">
    <property type="protein sequence ID" value="RTE11480.1"/>
    <property type="molecule type" value="Genomic_DNA"/>
</dbReference>
<sequence length="505" mass="57315">MPLLLAYSCLRSDFSTGGLSMSQRRKNIIFLMTDQHRLDHVSYHGFGKMQTPNIDKIAESAGFTNCVSVNPVCTPARAALLTGKYTHQIGMTAMSGDLSLQHPTYPRALQKNGYRTYGIGKFHWLQGWKFGCPIGQGHPLTSIKEEMKQYGFDEVWEASGKQLVSRNYCDYAEHLDRQGLLEKYREFNARSGTNTNLAETQNFTGEPFPFGEHNYMDVVIGDRIIEAIEERPNDQPFFLFGSFVGPHPPYDAPQSYLDKVPYEEVDDFLPGPQGELSEAAKQRLYLLRRSYRAMISIIDEQVGRILAKLEEQGILEDTVILFTADHGEMMGDHGRAQKQSPFHASAVVPAAIRHPDYLHGMINDLPCELTDLTATILDAAGIDPQEALSKDWPAFHDRVPCRSLLPVLRGECEKVRDYAFSECSGQWHMIQSSQWKYIRYLQYNDPDQVPEQLYDLREDPNELNNVIGNPAYAEAAAWCRRRRDYVLDRTPPAQLRWAPIIGGAQ</sequence>
<evidence type="ECO:0000256" key="1">
    <source>
        <dbReference type="ARBA" id="ARBA00008779"/>
    </source>
</evidence>
<gene>
    <name evidence="6" type="ORF">EJQ19_01400</name>
</gene>
<keyword evidence="3" id="KW-0378">Hydrolase</keyword>
<dbReference type="Pfam" id="PF00884">
    <property type="entry name" value="Sulfatase"/>
    <property type="match status" value="1"/>
</dbReference>
<dbReference type="GO" id="GO:0046872">
    <property type="term" value="F:metal ion binding"/>
    <property type="evidence" value="ECO:0007669"/>
    <property type="project" value="UniProtKB-KW"/>
</dbReference>
<dbReference type="AlphaFoldDB" id="A0A430JKF6"/>
<keyword evidence="4" id="KW-0106">Calcium</keyword>
<dbReference type="SUPFAM" id="SSF53649">
    <property type="entry name" value="Alkaline phosphatase-like"/>
    <property type="match status" value="1"/>
</dbReference>
<comment type="similarity">
    <text evidence="1">Belongs to the sulfatase family.</text>
</comment>
<dbReference type="OrthoDB" id="9762324at2"/>
<evidence type="ECO:0000256" key="2">
    <source>
        <dbReference type="ARBA" id="ARBA00022723"/>
    </source>
</evidence>
<dbReference type="InterPro" id="IPR017850">
    <property type="entry name" value="Alkaline_phosphatase_core_sf"/>
</dbReference>
<name>A0A430JKF6_9BACL</name>
<evidence type="ECO:0000259" key="5">
    <source>
        <dbReference type="Pfam" id="PF00884"/>
    </source>
</evidence>
<dbReference type="PANTHER" id="PTHR42693">
    <property type="entry name" value="ARYLSULFATASE FAMILY MEMBER"/>
    <property type="match status" value="1"/>
</dbReference>
<accession>A0A430JKF6</accession>